<accession>A0A174UFV6</accession>
<sequence>MKLTNDQIHKIITAVCTCITTIAAIILTSACTLSLSVQKQNNNSNQGTEQTTSVDSLSINPVLKK</sequence>
<dbReference type="RefSeq" id="WP_217298654.1">
    <property type="nucleotide sequence ID" value="NZ_JAHQVA010000016.1"/>
</dbReference>
<evidence type="ECO:0000313" key="4">
    <source>
        <dbReference type="EMBL" id="CUQ21203.1"/>
    </source>
</evidence>
<keyword evidence="2" id="KW-0812">Transmembrane</keyword>
<keyword evidence="2" id="KW-1133">Transmembrane helix</keyword>
<protein>
    <recommendedName>
        <fullName evidence="7">Lipoprotein</fullName>
    </recommendedName>
</protein>
<evidence type="ECO:0000313" key="6">
    <source>
        <dbReference type="Proteomes" id="UP000095725"/>
    </source>
</evidence>
<keyword evidence="2" id="KW-0472">Membrane</keyword>
<dbReference type="PROSITE" id="PS51257">
    <property type="entry name" value="PROKAR_LIPOPROTEIN"/>
    <property type="match status" value="1"/>
</dbReference>
<dbReference type="AlphaFoldDB" id="A0A174UFV6"/>
<feature type="transmembrane region" description="Helical" evidence="2">
    <location>
        <begin position="12"/>
        <end position="35"/>
    </location>
</feature>
<dbReference type="EMBL" id="CZAI01000003">
    <property type="protein sequence ID" value="CUP22149.1"/>
    <property type="molecule type" value="Genomic_DNA"/>
</dbReference>
<gene>
    <name evidence="3" type="ORF">ERS852494_01798</name>
    <name evidence="4" type="ORF">ERS852558_02183</name>
</gene>
<evidence type="ECO:0000313" key="3">
    <source>
        <dbReference type="EMBL" id="CUP22149.1"/>
    </source>
</evidence>
<evidence type="ECO:0000313" key="5">
    <source>
        <dbReference type="Proteomes" id="UP000095657"/>
    </source>
</evidence>
<name>A0A174UFV6_9BACE</name>
<evidence type="ECO:0000256" key="1">
    <source>
        <dbReference type="SAM" id="MobiDB-lite"/>
    </source>
</evidence>
<dbReference type="Proteomes" id="UP000095725">
    <property type="component" value="Unassembled WGS sequence"/>
</dbReference>
<dbReference type="Proteomes" id="UP000095657">
    <property type="component" value="Unassembled WGS sequence"/>
</dbReference>
<feature type="compositionally biased region" description="Polar residues" evidence="1">
    <location>
        <begin position="40"/>
        <end position="59"/>
    </location>
</feature>
<organism evidence="4 6">
    <name type="scientific">Bacteroides caccae</name>
    <dbReference type="NCBI Taxonomy" id="47678"/>
    <lineage>
        <taxon>Bacteria</taxon>
        <taxon>Pseudomonadati</taxon>
        <taxon>Bacteroidota</taxon>
        <taxon>Bacteroidia</taxon>
        <taxon>Bacteroidales</taxon>
        <taxon>Bacteroidaceae</taxon>
        <taxon>Bacteroides</taxon>
    </lineage>
</organism>
<evidence type="ECO:0000256" key="2">
    <source>
        <dbReference type="SAM" id="Phobius"/>
    </source>
</evidence>
<dbReference type="EMBL" id="CZBL01000008">
    <property type="protein sequence ID" value="CUQ21203.1"/>
    <property type="molecule type" value="Genomic_DNA"/>
</dbReference>
<feature type="region of interest" description="Disordered" evidence="1">
    <location>
        <begin position="40"/>
        <end position="65"/>
    </location>
</feature>
<proteinExistence type="predicted"/>
<evidence type="ECO:0008006" key="7">
    <source>
        <dbReference type="Google" id="ProtNLM"/>
    </source>
</evidence>
<dbReference type="STRING" id="47678.ERS852494_01798"/>
<reference evidence="5 6" key="1">
    <citation type="submission" date="2015-09" db="EMBL/GenBank/DDBJ databases">
        <authorList>
            <consortium name="Pathogen Informatics"/>
        </authorList>
    </citation>
    <scope>NUCLEOTIDE SEQUENCE [LARGE SCALE GENOMIC DNA]</scope>
    <source>
        <strain evidence="3 5">2789STDY5834880</strain>
        <strain evidence="4 6">2789STDY5834946</strain>
    </source>
</reference>